<sequence>MNRENTTSITRIASEETHALTVPSSGAQMILYRLASSSDHHAHADGDIDVVSSSRHDVSAESASHDSLFALPVDSTYPLTGASPQRFVPYAYDPRSDLALAPGSEKAEDEDDWLFSSDLGGRGRSCALSWRGIVNIGTVAFIFGTIFAFFICYPVISFYLDESRVRDVSQVGYIPPANTSTSAVAATAATAAAMALEA</sequence>
<protein>
    <submittedName>
        <fullName evidence="2">Uncharacterized protein</fullName>
    </submittedName>
</protein>
<accession>A0A2H3JS25</accession>
<name>A0A2H3JS25_WOLCO</name>
<dbReference type="EMBL" id="KB467943">
    <property type="protein sequence ID" value="PCH38827.1"/>
    <property type="molecule type" value="Genomic_DNA"/>
</dbReference>
<keyword evidence="1" id="KW-1133">Transmembrane helix</keyword>
<dbReference type="Proteomes" id="UP000218811">
    <property type="component" value="Unassembled WGS sequence"/>
</dbReference>
<evidence type="ECO:0000256" key="1">
    <source>
        <dbReference type="SAM" id="Phobius"/>
    </source>
</evidence>
<reference evidence="2 3" key="1">
    <citation type="journal article" date="2012" name="Science">
        <title>The Paleozoic origin of enzymatic lignin decomposition reconstructed from 31 fungal genomes.</title>
        <authorList>
            <person name="Floudas D."/>
            <person name="Binder M."/>
            <person name="Riley R."/>
            <person name="Barry K."/>
            <person name="Blanchette R.A."/>
            <person name="Henrissat B."/>
            <person name="Martinez A.T."/>
            <person name="Otillar R."/>
            <person name="Spatafora J.W."/>
            <person name="Yadav J.S."/>
            <person name="Aerts A."/>
            <person name="Benoit I."/>
            <person name="Boyd A."/>
            <person name="Carlson A."/>
            <person name="Copeland A."/>
            <person name="Coutinho P.M."/>
            <person name="de Vries R.P."/>
            <person name="Ferreira P."/>
            <person name="Findley K."/>
            <person name="Foster B."/>
            <person name="Gaskell J."/>
            <person name="Glotzer D."/>
            <person name="Gorecki P."/>
            <person name="Heitman J."/>
            <person name="Hesse C."/>
            <person name="Hori C."/>
            <person name="Igarashi K."/>
            <person name="Jurgens J.A."/>
            <person name="Kallen N."/>
            <person name="Kersten P."/>
            <person name="Kohler A."/>
            <person name="Kuees U."/>
            <person name="Kumar T.K.A."/>
            <person name="Kuo A."/>
            <person name="LaButti K."/>
            <person name="Larrondo L.F."/>
            <person name="Lindquist E."/>
            <person name="Ling A."/>
            <person name="Lombard V."/>
            <person name="Lucas S."/>
            <person name="Lundell T."/>
            <person name="Martin R."/>
            <person name="McLaughlin D.J."/>
            <person name="Morgenstern I."/>
            <person name="Morin E."/>
            <person name="Murat C."/>
            <person name="Nagy L.G."/>
            <person name="Nolan M."/>
            <person name="Ohm R.A."/>
            <person name="Patyshakuliyeva A."/>
            <person name="Rokas A."/>
            <person name="Ruiz-Duenas F.J."/>
            <person name="Sabat G."/>
            <person name="Salamov A."/>
            <person name="Samejima M."/>
            <person name="Schmutz J."/>
            <person name="Slot J.C."/>
            <person name="St John F."/>
            <person name="Stenlid J."/>
            <person name="Sun H."/>
            <person name="Sun S."/>
            <person name="Syed K."/>
            <person name="Tsang A."/>
            <person name="Wiebenga A."/>
            <person name="Young D."/>
            <person name="Pisabarro A."/>
            <person name="Eastwood D.C."/>
            <person name="Martin F."/>
            <person name="Cullen D."/>
            <person name="Grigoriev I.V."/>
            <person name="Hibbett D.S."/>
        </authorList>
    </citation>
    <scope>NUCLEOTIDE SEQUENCE [LARGE SCALE GENOMIC DNA]</scope>
    <source>
        <strain evidence="2 3">MD-104</strain>
    </source>
</reference>
<keyword evidence="1" id="KW-0472">Membrane</keyword>
<keyword evidence="3" id="KW-1185">Reference proteome</keyword>
<dbReference type="AlphaFoldDB" id="A0A2H3JS25"/>
<evidence type="ECO:0000313" key="2">
    <source>
        <dbReference type="EMBL" id="PCH38827.1"/>
    </source>
</evidence>
<organism evidence="2 3">
    <name type="scientific">Wolfiporia cocos (strain MD-104)</name>
    <name type="common">Brown rot fungus</name>
    <dbReference type="NCBI Taxonomy" id="742152"/>
    <lineage>
        <taxon>Eukaryota</taxon>
        <taxon>Fungi</taxon>
        <taxon>Dikarya</taxon>
        <taxon>Basidiomycota</taxon>
        <taxon>Agaricomycotina</taxon>
        <taxon>Agaricomycetes</taxon>
        <taxon>Polyporales</taxon>
        <taxon>Phaeolaceae</taxon>
        <taxon>Wolfiporia</taxon>
    </lineage>
</organism>
<proteinExistence type="predicted"/>
<keyword evidence="1" id="KW-0812">Transmembrane</keyword>
<gene>
    <name evidence="2" type="ORF">WOLCODRAFT_167644</name>
</gene>
<feature type="transmembrane region" description="Helical" evidence="1">
    <location>
        <begin position="132"/>
        <end position="156"/>
    </location>
</feature>
<evidence type="ECO:0000313" key="3">
    <source>
        <dbReference type="Proteomes" id="UP000218811"/>
    </source>
</evidence>
<dbReference type="STRING" id="742152.A0A2H3JS25"/>